<sequence length="153" mass="16658">MEATEYRDSLRSVLDTTSSVVESRLAAMRAAATAHAEGIVIDVSVDQDGEGTFGVWARFDDPDAFSLNQQIGDERELFSVIWGEEGWEPPVPTRPREWSRTELEKVIVGVVAEWIGALVPPTASELHWEVTTPDGATDPIPVGPDFGSGHSPQ</sequence>
<gene>
    <name evidence="1" type="ORF">CHR55_07725</name>
</gene>
<dbReference type="RefSeq" id="WP_054188324.1">
    <property type="nucleotide sequence ID" value="NZ_CP054207.1"/>
</dbReference>
<protein>
    <submittedName>
        <fullName evidence="1">Uncharacterized protein</fullName>
    </submittedName>
</protein>
<proteinExistence type="predicted"/>
<dbReference type="AlphaFoldDB" id="A0A1C4DBR7"/>
<organism evidence="1 2">
    <name type="scientific">Rhodococcus qingshengii</name>
    <dbReference type="NCBI Taxonomy" id="334542"/>
    <lineage>
        <taxon>Bacteria</taxon>
        <taxon>Bacillati</taxon>
        <taxon>Actinomycetota</taxon>
        <taxon>Actinomycetes</taxon>
        <taxon>Mycobacteriales</taxon>
        <taxon>Nocardiaceae</taxon>
        <taxon>Rhodococcus</taxon>
        <taxon>Rhodococcus erythropolis group</taxon>
    </lineage>
</organism>
<accession>A0A1C4DBR7</accession>
<name>A0A1C4DBR7_RHOSG</name>
<dbReference type="InterPro" id="IPR045661">
    <property type="entry name" value="DUF6389"/>
</dbReference>
<dbReference type="Pfam" id="PF19926">
    <property type="entry name" value="DUF6389"/>
    <property type="match status" value="1"/>
</dbReference>
<evidence type="ECO:0000313" key="1">
    <source>
        <dbReference type="EMBL" id="PCK28301.1"/>
    </source>
</evidence>
<evidence type="ECO:0000313" key="2">
    <source>
        <dbReference type="Proteomes" id="UP000230886"/>
    </source>
</evidence>
<dbReference type="Proteomes" id="UP000230886">
    <property type="component" value="Unassembled WGS sequence"/>
</dbReference>
<dbReference type="EMBL" id="NOVD01000003">
    <property type="protein sequence ID" value="PCK28301.1"/>
    <property type="molecule type" value="Genomic_DNA"/>
</dbReference>
<reference evidence="1 2" key="1">
    <citation type="submission" date="2017-07" db="EMBL/GenBank/DDBJ databases">
        <title>Draft sequence of Rhodococcus enclensis 23b-28.</title>
        <authorList>
            <person name="Besaury L."/>
            <person name="Sancelme M."/>
            <person name="Amato P."/>
            <person name="Lallement A."/>
            <person name="Delort A.-M."/>
        </authorList>
    </citation>
    <scope>NUCLEOTIDE SEQUENCE [LARGE SCALE GENOMIC DNA]</scope>
    <source>
        <strain evidence="1 2">23b-28</strain>
    </source>
</reference>
<comment type="caution">
    <text evidence="1">The sequence shown here is derived from an EMBL/GenBank/DDBJ whole genome shotgun (WGS) entry which is preliminary data.</text>
</comment>